<feature type="compositionally biased region" description="Low complexity" evidence="1">
    <location>
        <begin position="16"/>
        <end position="27"/>
    </location>
</feature>
<evidence type="ECO:0000259" key="2">
    <source>
        <dbReference type="Pfam" id="PF20167"/>
    </source>
</evidence>
<sequence length="452" mass="52173">MNNIFKKSSKSKESEGGSSKSKVSKASSSKKRKVSRAPSPSPSPPPSPPREPSPPPRASGMPEIPREHFDRAVAFNRYQHIREKIFKPERHLTDEVLAYHIVEAEFTQRQWYDFNSYLKSGNCTIAMEFLSNAWRIKKPCDTQRHAKVRGIVVDYSPEAINRVFNFLVPEFCILEKRRMDRMTMNSDERWALKSQLTVPGSVWVRPSKQLPPQRFKTAHLLDIPRLALQTILLSEDINLGQFLSDDLAELIQKEPGSFSLTHLCLITKLCLDQHVPVYGDDYMEKPKTLTTAFVEDVRRKTFGKRFIPFADINDVMDYSGDGGENAPEMESFPAPQFDENVLAEMVCRMDLCTQNGIDMEDHYNTSSALWQQSMAYRESHPTYFYPRYQTMHDFDAAHTRRIQRLTETHEVNRATYIRQRREAGLPDEGPSNMQFPGNLPRFDHDHVIPEQD</sequence>
<evidence type="ECO:0000256" key="1">
    <source>
        <dbReference type="SAM" id="MobiDB-lite"/>
    </source>
</evidence>
<feature type="compositionally biased region" description="Basic and acidic residues" evidence="1">
    <location>
        <begin position="441"/>
        <end position="452"/>
    </location>
</feature>
<organism evidence="3 4">
    <name type="scientific">Trifolium subterraneum</name>
    <name type="common">Subterranean clover</name>
    <dbReference type="NCBI Taxonomy" id="3900"/>
    <lineage>
        <taxon>Eukaryota</taxon>
        <taxon>Viridiplantae</taxon>
        <taxon>Streptophyta</taxon>
        <taxon>Embryophyta</taxon>
        <taxon>Tracheophyta</taxon>
        <taxon>Spermatophyta</taxon>
        <taxon>Magnoliopsida</taxon>
        <taxon>eudicotyledons</taxon>
        <taxon>Gunneridae</taxon>
        <taxon>Pentapetalae</taxon>
        <taxon>rosids</taxon>
        <taxon>fabids</taxon>
        <taxon>Fabales</taxon>
        <taxon>Fabaceae</taxon>
        <taxon>Papilionoideae</taxon>
        <taxon>50 kb inversion clade</taxon>
        <taxon>NPAAA clade</taxon>
        <taxon>Hologalegina</taxon>
        <taxon>IRL clade</taxon>
        <taxon>Trifolieae</taxon>
        <taxon>Trifolium</taxon>
    </lineage>
</organism>
<dbReference type="OrthoDB" id="1714944at2759"/>
<keyword evidence="4" id="KW-1185">Reference proteome</keyword>
<dbReference type="EMBL" id="DF974511">
    <property type="protein sequence ID" value="GAU49048.1"/>
    <property type="molecule type" value="Genomic_DNA"/>
</dbReference>
<name>A0A2Z6NY48_TRISU</name>
<feature type="region of interest" description="Disordered" evidence="1">
    <location>
        <begin position="422"/>
        <end position="452"/>
    </location>
</feature>
<gene>
    <name evidence="3" type="ORF">TSUD_134310</name>
</gene>
<dbReference type="InterPro" id="IPR046796">
    <property type="entry name" value="Transposase_32_dom"/>
</dbReference>
<proteinExistence type="predicted"/>
<dbReference type="AlphaFoldDB" id="A0A2Z6NY48"/>
<evidence type="ECO:0000313" key="3">
    <source>
        <dbReference type="EMBL" id="GAU49048.1"/>
    </source>
</evidence>
<reference evidence="4" key="1">
    <citation type="journal article" date="2017" name="Front. Plant Sci.">
        <title>Climate Clever Clovers: New Paradigm to Reduce the Environmental Footprint of Ruminants by Breeding Low Methanogenic Forages Utilizing Haplotype Variation.</title>
        <authorList>
            <person name="Kaur P."/>
            <person name="Appels R."/>
            <person name="Bayer P.E."/>
            <person name="Keeble-Gagnere G."/>
            <person name="Wang J."/>
            <person name="Hirakawa H."/>
            <person name="Shirasawa K."/>
            <person name="Vercoe P."/>
            <person name="Stefanova K."/>
            <person name="Durmic Z."/>
            <person name="Nichols P."/>
            <person name="Revell C."/>
            <person name="Isobe S.N."/>
            <person name="Edwards D."/>
            <person name="Erskine W."/>
        </authorList>
    </citation>
    <scope>NUCLEOTIDE SEQUENCE [LARGE SCALE GENOMIC DNA]</scope>
    <source>
        <strain evidence="4">cv. Daliak</strain>
    </source>
</reference>
<feature type="compositionally biased region" description="Pro residues" evidence="1">
    <location>
        <begin position="39"/>
        <end position="57"/>
    </location>
</feature>
<dbReference type="Pfam" id="PF20167">
    <property type="entry name" value="Transposase_32"/>
    <property type="match status" value="1"/>
</dbReference>
<feature type="region of interest" description="Disordered" evidence="1">
    <location>
        <begin position="1"/>
        <end position="63"/>
    </location>
</feature>
<feature type="domain" description="Putative plant transposon protein" evidence="2">
    <location>
        <begin position="108"/>
        <end position="276"/>
    </location>
</feature>
<dbReference type="Proteomes" id="UP000242715">
    <property type="component" value="Unassembled WGS sequence"/>
</dbReference>
<protein>
    <recommendedName>
        <fullName evidence="2">Putative plant transposon protein domain-containing protein</fullName>
    </recommendedName>
</protein>
<evidence type="ECO:0000313" key="4">
    <source>
        <dbReference type="Proteomes" id="UP000242715"/>
    </source>
</evidence>
<accession>A0A2Z6NY48</accession>